<evidence type="ECO:0000256" key="8">
    <source>
        <dbReference type="SAM" id="MobiDB-lite"/>
    </source>
</evidence>
<dbReference type="GO" id="GO:0000122">
    <property type="term" value="P:negative regulation of transcription by RNA polymerase II"/>
    <property type="evidence" value="ECO:0007669"/>
    <property type="project" value="TreeGrafter"/>
</dbReference>
<feature type="compositionally biased region" description="Low complexity" evidence="8">
    <location>
        <begin position="493"/>
        <end position="513"/>
    </location>
</feature>
<evidence type="ECO:0000256" key="6">
    <source>
        <dbReference type="ARBA" id="ARBA00023242"/>
    </source>
</evidence>
<accession>A0A9P4S7P8</accession>
<evidence type="ECO:0000256" key="4">
    <source>
        <dbReference type="ARBA" id="ARBA00023015"/>
    </source>
</evidence>
<dbReference type="Pfam" id="PF08295">
    <property type="entry name" value="Sin3_corepress"/>
    <property type="match status" value="1"/>
</dbReference>
<dbReference type="FunFam" id="1.20.1160.11:FF:000001">
    <property type="entry name" value="Paired amphipathic helix protein Sin3"/>
    <property type="match status" value="1"/>
</dbReference>
<organism evidence="10 11">
    <name type="scientific">Patellaria atrata CBS 101060</name>
    <dbReference type="NCBI Taxonomy" id="1346257"/>
    <lineage>
        <taxon>Eukaryota</taxon>
        <taxon>Fungi</taxon>
        <taxon>Dikarya</taxon>
        <taxon>Ascomycota</taxon>
        <taxon>Pezizomycotina</taxon>
        <taxon>Dothideomycetes</taxon>
        <taxon>Dothideomycetes incertae sedis</taxon>
        <taxon>Patellariales</taxon>
        <taxon>Patellariaceae</taxon>
        <taxon>Patellaria</taxon>
    </lineage>
</organism>
<dbReference type="InterPro" id="IPR031693">
    <property type="entry name" value="Sin3_C"/>
</dbReference>
<feature type="compositionally biased region" description="Low complexity" evidence="8">
    <location>
        <begin position="67"/>
        <end position="100"/>
    </location>
</feature>
<feature type="compositionally biased region" description="Polar residues" evidence="8">
    <location>
        <begin position="470"/>
        <end position="485"/>
    </location>
</feature>
<feature type="region of interest" description="Disordered" evidence="8">
    <location>
        <begin position="136"/>
        <end position="194"/>
    </location>
</feature>
<feature type="region of interest" description="Disordered" evidence="8">
    <location>
        <begin position="1110"/>
        <end position="1227"/>
    </location>
</feature>
<dbReference type="Pfam" id="PF02671">
    <property type="entry name" value="PAH"/>
    <property type="match status" value="3"/>
</dbReference>
<dbReference type="PROSITE" id="PS51477">
    <property type="entry name" value="PAH"/>
    <property type="match status" value="2"/>
</dbReference>
<comment type="caution">
    <text evidence="10">The sequence shown here is derived from an EMBL/GenBank/DDBJ whole genome shotgun (WGS) entry which is preliminary data.</text>
</comment>
<dbReference type="InterPro" id="IPR003822">
    <property type="entry name" value="PAH"/>
</dbReference>
<dbReference type="InterPro" id="IPR013194">
    <property type="entry name" value="HDAC_interact_dom"/>
</dbReference>
<evidence type="ECO:0000256" key="5">
    <source>
        <dbReference type="ARBA" id="ARBA00023163"/>
    </source>
</evidence>
<evidence type="ECO:0000313" key="10">
    <source>
        <dbReference type="EMBL" id="KAF2836568.1"/>
    </source>
</evidence>
<feature type="compositionally biased region" description="Polar residues" evidence="8">
    <location>
        <begin position="244"/>
        <end position="257"/>
    </location>
</feature>
<feature type="region of interest" description="Disordered" evidence="8">
    <location>
        <begin position="433"/>
        <end position="527"/>
    </location>
</feature>
<reference evidence="10" key="1">
    <citation type="journal article" date="2020" name="Stud. Mycol.">
        <title>101 Dothideomycetes genomes: a test case for predicting lifestyles and emergence of pathogens.</title>
        <authorList>
            <person name="Haridas S."/>
            <person name="Albert R."/>
            <person name="Binder M."/>
            <person name="Bloem J."/>
            <person name="Labutti K."/>
            <person name="Salamov A."/>
            <person name="Andreopoulos B."/>
            <person name="Baker S."/>
            <person name="Barry K."/>
            <person name="Bills G."/>
            <person name="Bluhm B."/>
            <person name="Cannon C."/>
            <person name="Castanera R."/>
            <person name="Culley D."/>
            <person name="Daum C."/>
            <person name="Ezra D."/>
            <person name="Gonzalez J."/>
            <person name="Henrissat B."/>
            <person name="Kuo A."/>
            <person name="Liang C."/>
            <person name="Lipzen A."/>
            <person name="Lutzoni F."/>
            <person name="Magnuson J."/>
            <person name="Mondo S."/>
            <person name="Nolan M."/>
            <person name="Ohm R."/>
            <person name="Pangilinan J."/>
            <person name="Park H.-J."/>
            <person name="Ramirez L."/>
            <person name="Alfaro M."/>
            <person name="Sun H."/>
            <person name="Tritt A."/>
            <person name="Yoshinaga Y."/>
            <person name="Zwiers L.-H."/>
            <person name="Turgeon B."/>
            <person name="Goodwin S."/>
            <person name="Spatafora J."/>
            <person name="Crous P."/>
            <person name="Grigoriev I."/>
        </authorList>
    </citation>
    <scope>NUCLEOTIDE SEQUENCE</scope>
    <source>
        <strain evidence="10">CBS 101060</strain>
    </source>
</reference>
<feature type="compositionally biased region" description="Acidic residues" evidence="8">
    <location>
        <begin position="1567"/>
        <end position="1577"/>
    </location>
</feature>
<dbReference type="InterPro" id="IPR036600">
    <property type="entry name" value="PAH_sf"/>
</dbReference>
<evidence type="ECO:0000256" key="3">
    <source>
        <dbReference type="ARBA" id="ARBA00022737"/>
    </source>
</evidence>
<proteinExistence type="predicted"/>
<feature type="domain" description="Histone deacetylase interacting" evidence="9">
    <location>
        <begin position="824"/>
        <end position="925"/>
    </location>
</feature>
<feature type="region of interest" description="Disordered" evidence="8">
    <location>
        <begin position="1"/>
        <end position="117"/>
    </location>
</feature>
<dbReference type="EMBL" id="MU006103">
    <property type="protein sequence ID" value="KAF2836568.1"/>
    <property type="molecule type" value="Genomic_DNA"/>
</dbReference>
<evidence type="ECO:0000259" key="9">
    <source>
        <dbReference type="SMART" id="SM00761"/>
    </source>
</evidence>
<dbReference type="FunFam" id="1.20.1160.11:FF:000003">
    <property type="entry name" value="Paired amphipathic helix SIN3-like protein"/>
    <property type="match status" value="1"/>
</dbReference>
<gene>
    <name evidence="10" type="ORF">M501DRAFT_996774</name>
</gene>
<dbReference type="GO" id="GO:0003714">
    <property type="term" value="F:transcription corepressor activity"/>
    <property type="evidence" value="ECO:0007669"/>
    <property type="project" value="InterPro"/>
</dbReference>
<dbReference type="Pfam" id="PF16879">
    <property type="entry name" value="Sin3a_C"/>
    <property type="match status" value="1"/>
</dbReference>
<dbReference type="SMART" id="SM00761">
    <property type="entry name" value="HDAC_interact"/>
    <property type="match status" value="1"/>
</dbReference>
<dbReference type="OrthoDB" id="10265969at2759"/>
<feature type="compositionally biased region" description="Polar residues" evidence="8">
    <location>
        <begin position="1169"/>
        <end position="1179"/>
    </location>
</feature>
<feature type="compositionally biased region" description="Low complexity" evidence="8">
    <location>
        <begin position="632"/>
        <end position="645"/>
    </location>
</feature>
<feature type="compositionally biased region" description="Basic and acidic residues" evidence="8">
    <location>
        <begin position="1143"/>
        <end position="1155"/>
    </location>
</feature>
<feature type="region of interest" description="Disordered" evidence="8">
    <location>
        <begin position="240"/>
        <end position="265"/>
    </location>
</feature>
<evidence type="ECO:0000256" key="1">
    <source>
        <dbReference type="ARBA" id="ARBA00004123"/>
    </source>
</evidence>
<evidence type="ECO:0000313" key="11">
    <source>
        <dbReference type="Proteomes" id="UP000799429"/>
    </source>
</evidence>
<dbReference type="InterPro" id="IPR039774">
    <property type="entry name" value="Sin3-like"/>
</dbReference>
<feature type="compositionally biased region" description="Polar residues" evidence="8">
    <location>
        <begin position="1"/>
        <end position="21"/>
    </location>
</feature>
<dbReference type="GO" id="GO:0010628">
    <property type="term" value="P:positive regulation of gene expression"/>
    <property type="evidence" value="ECO:0007669"/>
    <property type="project" value="UniProtKB-ARBA"/>
</dbReference>
<keyword evidence="11" id="KW-1185">Reference proteome</keyword>
<keyword evidence="3" id="KW-0677">Repeat</keyword>
<keyword evidence="2" id="KW-0678">Repressor</keyword>
<dbReference type="Gene3D" id="1.20.1160.11">
    <property type="entry name" value="Paired amphipathic helix"/>
    <property type="match status" value="3"/>
</dbReference>
<dbReference type="FunFam" id="1.20.1160.11:FF:000002">
    <property type="entry name" value="Paired amphipathic helix protein SIN3"/>
    <property type="match status" value="1"/>
</dbReference>
<feature type="compositionally biased region" description="Polar residues" evidence="8">
    <location>
        <begin position="101"/>
        <end position="117"/>
    </location>
</feature>
<feature type="region of interest" description="Disordered" evidence="8">
    <location>
        <begin position="1561"/>
        <end position="1584"/>
    </location>
</feature>
<feature type="compositionally biased region" description="Polar residues" evidence="8">
    <location>
        <begin position="1190"/>
        <end position="1200"/>
    </location>
</feature>
<feature type="region of interest" description="Disordered" evidence="8">
    <location>
        <begin position="629"/>
        <end position="669"/>
    </location>
</feature>
<dbReference type="SUPFAM" id="SSF47762">
    <property type="entry name" value="PAH2 domain"/>
    <property type="match status" value="3"/>
</dbReference>
<evidence type="ECO:0000256" key="2">
    <source>
        <dbReference type="ARBA" id="ARBA00022491"/>
    </source>
</evidence>
<feature type="compositionally biased region" description="Low complexity" evidence="8">
    <location>
        <begin position="41"/>
        <end position="55"/>
    </location>
</feature>
<protein>
    <recommendedName>
        <fullName evidence="9">Histone deacetylase interacting domain-containing protein</fullName>
    </recommendedName>
</protein>
<comment type="subcellular location">
    <subcellularLocation>
        <location evidence="1 7">Nucleus</location>
    </subcellularLocation>
</comment>
<dbReference type="GO" id="GO:0033698">
    <property type="term" value="C:Rpd3L complex"/>
    <property type="evidence" value="ECO:0007669"/>
    <property type="project" value="UniProtKB-ARBA"/>
</dbReference>
<feature type="compositionally biased region" description="Basic and acidic residues" evidence="8">
    <location>
        <begin position="141"/>
        <end position="183"/>
    </location>
</feature>
<dbReference type="Proteomes" id="UP000799429">
    <property type="component" value="Unassembled WGS sequence"/>
</dbReference>
<keyword evidence="4" id="KW-0805">Transcription regulation</keyword>
<sequence length="1584" mass="177145">MNSTSRDGWPPSQGTGANLTNGPPVGEQSLAQGPRALGFSATPHTQQHPQQPAAPGGSHVLPPPSGPFFSPQQPGHLPSLPTLSQPSQTSPRQSSQRPTSATHESLSAAQQHQVGHQSGAFSLPTINQALHSQNLAQPHPTADRDRSHREVPADIRDTHLEEAASREAEQREREMRQMRDRQQLEQPTHENNVSATHLHQPQAVGPQIRAMHGPNGLLGNSGSIGGSTLSASLGAPSGPGNIFVANNNQQNDSGNRVQQQASQQAQHSLLMPFGGATAVPSAPLGMGQGQQPILNDALSYLDQVKVQFADHPDVYNKFLDIMKDFKSGAIDTPGVIERVSNLFAGHPNLIQGFNTFLPPGYKIECGTSDDPNAIRVTTPMGTTVSSMPVPRALSPRGAPVNGNAGPDRTFYEGARAPAWSQTPGTAAQDVIFSPGNRIPQPSFGTQNNQPAPAPLSPETQRDHQIVAALTHQQEQRGVSQLQNAASAVGGARPGFLSPPSGSNLPLPPQSLNGIPPLGPQTAGSAAEKRGPVEFNHAISYVNKIKNRFAQQPDIYKQFLEILQTYQRESKPIQDVYAQVTQLFNAAPDLLEDFKQFLPESAAQAKAAAARQAAEDQAPTSNVRGELSYAAAQQQVQQTPRPEQQPRMPPVGQFGPGHTSNRDGKRKRNDRLVITPAVVTPDSGSVAARAGYGPGNSLNKRVKQHGAKQASASDAPTVSPTLIPALPEPLPPTTTLLASQEDLAFFDRVKKFINNKGMMNEFLKLCNLYSNDIIDRATLFYRAQHYFGGNADLMTSFRTFIKYESKEEIIENRARPMSETVALNKCRGHGPSYRLLPKRERLKVCSGRDELCQEVLNDDWASHPTWASEDSGFVAHRKNVHEESLHRIEEERHDYDFNIEACQRTIQLLEPIAQTLRLGSNDERQSFVLHPGLGGQSETIYKRVIVKLYGRDRAREVITRLFAQPWSVIPVLLSRMKQKLEEWKAAQREWEKIWREQTQKVFWKSLDHQSAGTRAGDRKQFQSKTLLSEISVRAEEQRRQRYVQNLPVKRYQFAYTIDDIDVLFDVAHLVLVYAEQSTNTTDYPKLLEFLKTFIPLFFGIDRDGFEVRLAEEVENSSPPEDAEIENAASDEGPSSRTLKSNGKRPHDLLRDVLDRGRNKRPRREKDDSVASETRGSTPEISSAIDEEITGDVSSPTGSGSNPDPPSNRWLDYPDSGNIANKPEIAPNEPYKRHTYNMYANVQIYCFFRMFVMLYERLLNLKKSEPDVHKVIRRAKDAKPGHQMKIIDKTPDDFFGNTGPDANYYKQILGLFHEHINGHVDNEQVQETLRRFYLHVGFHLNSVSHLVSALARFALGIHSDDPKDKTKDIYNLFKKDRVREVTTHQDEITYRKQVEKFIKEGECFRITFDQHDMAVFIRIFKKDDMTFDTSTLDAERRWSYYITSWCLLDPTEGIVYDKLNMPILQHTALRPDDEDVSNVDNKEKLIIRVATENFKTFFESNTEEYSVSLKPESAIMVGDKEEMRSEHRNRRKSAQERLSMNNTWMKDLSKDDVDHQKHIFTEAVKSAEEDQVEDEEEAEIIATESN</sequence>
<name>A0A9P4S7P8_9PEZI</name>
<dbReference type="PANTHER" id="PTHR12346:SF0">
    <property type="entry name" value="SIN3A, ISOFORM G"/>
    <property type="match status" value="1"/>
</dbReference>
<evidence type="ECO:0000256" key="7">
    <source>
        <dbReference type="PROSITE-ProRule" id="PRU00810"/>
    </source>
</evidence>
<feature type="region of interest" description="Disordered" evidence="8">
    <location>
        <begin position="381"/>
        <end position="402"/>
    </location>
</feature>
<keyword evidence="6 7" id="KW-0539">Nucleus</keyword>
<keyword evidence="5" id="KW-0804">Transcription</keyword>
<dbReference type="PANTHER" id="PTHR12346">
    <property type="entry name" value="SIN3B-RELATED"/>
    <property type="match status" value="1"/>
</dbReference>